<evidence type="ECO:0000256" key="1">
    <source>
        <dbReference type="SAM" id="MobiDB-lite"/>
    </source>
</evidence>
<feature type="domain" description="NHR" evidence="2">
    <location>
        <begin position="98"/>
        <end position="272"/>
    </location>
</feature>
<gene>
    <name evidence="3" type="ORF">PGLA2088_LOCUS21734</name>
</gene>
<dbReference type="AlphaFoldDB" id="A0A813JP75"/>
<feature type="compositionally biased region" description="Basic and acidic residues" evidence="1">
    <location>
        <begin position="13"/>
        <end position="31"/>
    </location>
</feature>
<feature type="region of interest" description="Disordered" evidence="1">
    <location>
        <begin position="1"/>
        <end position="52"/>
    </location>
</feature>
<dbReference type="Proteomes" id="UP000626109">
    <property type="component" value="Unassembled WGS sequence"/>
</dbReference>
<dbReference type="Pfam" id="PF07177">
    <property type="entry name" value="Neuralized"/>
    <property type="match status" value="1"/>
</dbReference>
<organism evidence="3 4">
    <name type="scientific">Polarella glacialis</name>
    <name type="common">Dinoflagellate</name>
    <dbReference type="NCBI Taxonomy" id="89957"/>
    <lineage>
        <taxon>Eukaryota</taxon>
        <taxon>Sar</taxon>
        <taxon>Alveolata</taxon>
        <taxon>Dinophyceae</taxon>
        <taxon>Suessiales</taxon>
        <taxon>Suessiaceae</taxon>
        <taxon>Polarella</taxon>
    </lineage>
</organism>
<dbReference type="InterPro" id="IPR043136">
    <property type="entry name" value="B30.2/SPRY_sf"/>
</dbReference>
<dbReference type="EMBL" id="CAJNNW010025823">
    <property type="protein sequence ID" value="CAE8680113.1"/>
    <property type="molecule type" value="Genomic_DNA"/>
</dbReference>
<sequence length="327" mass="36424">MSTLSAATLRSHRSQEAEDGRPDAPDSRAAERGLSPRRSPPPFDFRPATTQSMKRTTVVLDKSLLPQLPWEPGGIGIPSKPELDEDRHQHFDIAWRAQTILLSPDQSSASIQRAKLGGFVLGRKPLRRTPYGRWFEIQIEVTDSSRWSDGLGIGLAIHPSKGTKTLSLAGGLWEGSAIETLPRCWMLGYDCRFTACGDTRFLHGSELPNGTWRPADLETGDRVGLLNTEDGHLMLFVNGVLRCLLTYVNVPWLDDLYVAIDLDGCTKAVHLVEGDGIPRREVVEYNKELRETDFNRVQRDPGQTQNMSTMLLGVSQKLDLGFERGFS</sequence>
<name>A0A813JP75_POLGL</name>
<dbReference type="Gene3D" id="2.60.120.920">
    <property type="match status" value="1"/>
</dbReference>
<accession>A0A813JP75</accession>
<comment type="caution">
    <text evidence="3">The sequence shown here is derived from an EMBL/GenBank/DDBJ whole genome shotgun (WGS) entry which is preliminary data.</text>
</comment>
<evidence type="ECO:0000313" key="4">
    <source>
        <dbReference type="Proteomes" id="UP000626109"/>
    </source>
</evidence>
<dbReference type="InterPro" id="IPR006573">
    <property type="entry name" value="NHR_dom"/>
</dbReference>
<evidence type="ECO:0000259" key="2">
    <source>
        <dbReference type="Pfam" id="PF07177"/>
    </source>
</evidence>
<proteinExistence type="predicted"/>
<reference evidence="3" key="1">
    <citation type="submission" date="2021-02" db="EMBL/GenBank/DDBJ databases">
        <authorList>
            <person name="Dougan E. K."/>
            <person name="Rhodes N."/>
            <person name="Thang M."/>
            <person name="Chan C."/>
        </authorList>
    </citation>
    <scope>NUCLEOTIDE SEQUENCE</scope>
</reference>
<protein>
    <recommendedName>
        <fullName evidence="2">NHR domain-containing protein</fullName>
    </recommendedName>
</protein>
<evidence type="ECO:0000313" key="3">
    <source>
        <dbReference type="EMBL" id="CAE8680113.1"/>
    </source>
</evidence>